<dbReference type="Proteomes" id="UP000248889">
    <property type="component" value="Unassembled WGS sequence"/>
</dbReference>
<proteinExistence type="predicted"/>
<reference evidence="2 3" key="1">
    <citation type="submission" date="2018-06" db="EMBL/GenBank/DDBJ databases">
        <title>Streptacidiphilus pinicola sp. nov., isolated from pine grove soil.</title>
        <authorList>
            <person name="Roh S.G."/>
            <person name="Park S."/>
            <person name="Kim M.-K."/>
            <person name="Yun B.-R."/>
            <person name="Park J."/>
            <person name="Kim M.J."/>
            <person name="Kim Y.S."/>
            <person name="Kim S.B."/>
        </authorList>
    </citation>
    <scope>NUCLEOTIDE SEQUENCE [LARGE SCALE GENOMIC DNA]</scope>
    <source>
        <strain evidence="2 3">MMS16-CNU450</strain>
    </source>
</reference>
<comment type="caution">
    <text evidence="2">The sequence shown here is derived from an EMBL/GenBank/DDBJ whole genome shotgun (WGS) entry which is preliminary data.</text>
</comment>
<keyword evidence="1" id="KW-0812">Transmembrane</keyword>
<evidence type="ECO:0000313" key="3">
    <source>
        <dbReference type="Proteomes" id="UP000248889"/>
    </source>
</evidence>
<dbReference type="EMBL" id="QKYN01000067">
    <property type="protein sequence ID" value="RAG84347.1"/>
    <property type="molecule type" value="Genomic_DNA"/>
</dbReference>
<sequence length="149" mass="15735">MGIAVTGVVALWLLRLLTAAGLGVDAYVHADLAPTYDFSGQGISQGQLFRIEAAAAALAALLLIAFGTRRLVWLFALLVAAAGVAAVLLYRYVDVGALGPLRNMYEPVWYPEKNLSLIAEAAATALAACGLLLAHRQHQHPDTEARRGG</sequence>
<protein>
    <submittedName>
        <fullName evidence="2">Uncharacterized protein</fullName>
    </submittedName>
</protein>
<accession>A0A2X0IID4</accession>
<feature type="transmembrane region" description="Helical" evidence="1">
    <location>
        <begin position="71"/>
        <end position="93"/>
    </location>
</feature>
<keyword evidence="3" id="KW-1185">Reference proteome</keyword>
<feature type="transmembrane region" description="Helical" evidence="1">
    <location>
        <begin position="43"/>
        <end position="64"/>
    </location>
</feature>
<keyword evidence="1" id="KW-0472">Membrane</keyword>
<name>A0A2X0IID4_9ACTN</name>
<organism evidence="2 3">
    <name type="scientific">Streptacidiphilus pinicola</name>
    <dbReference type="NCBI Taxonomy" id="2219663"/>
    <lineage>
        <taxon>Bacteria</taxon>
        <taxon>Bacillati</taxon>
        <taxon>Actinomycetota</taxon>
        <taxon>Actinomycetes</taxon>
        <taxon>Kitasatosporales</taxon>
        <taxon>Streptomycetaceae</taxon>
        <taxon>Streptacidiphilus</taxon>
    </lineage>
</organism>
<evidence type="ECO:0000313" key="2">
    <source>
        <dbReference type="EMBL" id="RAG84347.1"/>
    </source>
</evidence>
<keyword evidence="1" id="KW-1133">Transmembrane helix</keyword>
<gene>
    <name evidence="2" type="ORF">DN069_17385</name>
</gene>
<evidence type="ECO:0000256" key="1">
    <source>
        <dbReference type="SAM" id="Phobius"/>
    </source>
</evidence>
<dbReference type="AlphaFoldDB" id="A0A2X0IID4"/>
<feature type="transmembrane region" description="Helical" evidence="1">
    <location>
        <begin position="113"/>
        <end position="134"/>
    </location>
</feature>